<feature type="DNA-binding region" description="H-T-H motif" evidence="2">
    <location>
        <begin position="46"/>
        <end position="65"/>
    </location>
</feature>
<dbReference type="Gene3D" id="1.10.357.10">
    <property type="entry name" value="Tetracycline Repressor, domain 2"/>
    <property type="match status" value="1"/>
</dbReference>
<dbReference type="PANTHER" id="PTHR30055">
    <property type="entry name" value="HTH-TYPE TRANSCRIPTIONAL REGULATOR RUTR"/>
    <property type="match status" value="1"/>
</dbReference>
<dbReference type="EMBL" id="WBMO01000001">
    <property type="protein sequence ID" value="MDV2476435.1"/>
    <property type="molecule type" value="Genomic_DNA"/>
</dbReference>
<dbReference type="PANTHER" id="PTHR30055:SF153">
    <property type="entry name" value="HTH-TYPE TRANSCRIPTIONAL REPRESSOR RV3405C"/>
    <property type="match status" value="1"/>
</dbReference>
<reference evidence="4 5" key="1">
    <citation type="submission" date="2019-10" db="EMBL/GenBank/DDBJ databases">
        <title>Draft Genome Assembly of Rhodococcus zopfii DSM44189.</title>
        <authorList>
            <person name="Sutton J.M."/>
            <person name="Akob D.M."/>
            <person name="Bushman T.J."/>
        </authorList>
    </citation>
    <scope>NUCLEOTIDE SEQUENCE [LARGE SCALE GENOMIC DNA]</scope>
    <source>
        <strain evidence="4 5">DSM 44189</strain>
    </source>
</reference>
<dbReference type="PRINTS" id="PR00455">
    <property type="entry name" value="HTHTETR"/>
</dbReference>
<sequence length="212" mass="22402">MTRPGAPLTSLFGRAIEQVSSAPEVDDGVFDAALAVLAERGTRAATMDDVAARSGISRATLFRRFGGKDALFEAALARALRGFLTEIGTTFLTVTDPVERIEAAFVACLRFRRRFVAGKSDPAHGAALVAMLSAGEPSPLELGRRFVAARIEAGQSEGVLPPADADIQADAIIRLTLSYLVLPSPVYDLDDVEVARAVARRAIAPLVTGIPN</sequence>
<dbReference type="InterPro" id="IPR036271">
    <property type="entry name" value="Tet_transcr_reg_TetR-rel_C_sf"/>
</dbReference>
<organism evidence="4 5">
    <name type="scientific">Rhodococcus zopfii</name>
    <dbReference type="NCBI Taxonomy" id="43772"/>
    <lineage>
        <taxon>Bacteria</taxon>
        <taxon>Bacillati</taxon>
        <taxon>Actinomycetota</taxon>
        <taxon>Actinomycetes</taxon>
        <taxon>Mycobacteriales</taxon>
        <taxon>Nocardiaceae</taxon>
        <taxon>Rhodococcus</taxon>
    </lineage>
</organism>
<dbReference type="SUPFAM" id="SSF46689">
    <property type="entry name" value="Homeodomain-like"/>
    <property type="match status" value="1"/>
</dbReference>
<evidence type="ECO:0000313" key="5">
    <source>
        <dbReference type="Proteomes" id="UP001275440"/>
    </source>
</evidence>
<evidence type="ECO:0000256" key="1">
    <source>
        <dbReference type="ARBA" id="ARBA00023125"/>
    </source>
</evidence>
<proteinExistence type="predicted"/>
<keyword evidence="1 2" id="KW-0238">DNA-binding</keyword>
<protein>
    <submittedName>
        <fullName evidence="4">Helix-turn-helix transcriptional regulator</fullName>
    </submittedName>
</protein>
<dbReference type="Pfam" id="PF00440">
    <property type="entry name" value="TetR_N"/>
    <property type="match status" value="1"/>
</dbReference>
<name>A0ABU3WR31_9NOCA</name>
<evidence type="ECO:0000259" key="3">
    <source>
        <dbReference type="PROSITE" id="PS50977"/>
    </source>
</evidence>
<dbReference type="InterPro" id="IPR009057">
    <property type="entry name" value="Homeodomain-like_sf"/>
</dbReference>
<dbReference type="InterPro" id="IPR001647">
    <property type="entry name" value="HTH_TetR"/>
</dbReference>
<evidence type="ECO:0000256" key="2">
    <source>
        <dbReference type="PROSITE-ProRule" id="PRU00335"/>
    </source>
</evidence>
<feature type="domain" description="HTH tetR-type" evidence="3">
    <location>
        <begin position="23"/>
        <end position="83"/>
    </location>
</feature>
<gene>
    <name evidence="4" type="ORF">F8M49_15890</name>
</gene>
<accession>A0ABU3WR31</accession>
<dbReference type="InterPro" id="IPR050109">
    <property type="entry name" value="HTH-type_TetR-like_transc_reg"/>
</dbReference>
<dbReference type="SUPFAM" id="SSF48498">
    <property type="entry name" value="Tetracyclin repressor-like, C-terminal domain"/>
    <property type="match status" value="1"/>
</dbReference>
<evidence type="ECO:0000313" key="4">
    <source>
        <dbReference type="EMBL" id="MDV2476435.1"/>
    </source>
</evidence>
<dbReference type="Gene3D" id="1.10.10.60">
    <property type="entry name" value="Homeodomain-like"/>
    <property type="match status" value="1"/>
</dbReference>
<comment type="caution">
    <text evidence="4">The sequence shown here is derived from an EMBL/GenBank/DDBJ whole genome shotgun (WGS) entry which is preliminary data.</text>
</comment>
<dbReference type="Proteomes" id="UP001275440">
    <property type="component" value="Unassembled WGS sequence"/>
</dbReference>
<dbReference type="PROSITE" id="PS50977">
    <property type="entry name" value="HTH_TETR_2"/>
    <property type="match status" value="1"/>
</dbReference>
<keyword evidence="5" id="KW-1185">Reference proteome</keyword>